<dbReference type="EMBL" id="ATGG01000015">
    <property type="protein sequence ID" value="EPF81495.1"/>
    <property type="molecule type" value="Genomic_DNA"/>
</dbReference>
<gene>
    <name evidence="1" type="ORF">F957_02035</name>
</gene>
<proteinExistence type="predicted"/>
<dbReference type="AlphaFoldDB" id="A0A829HGX2"/>
<protein>
    <recommendedName>
        <fullName evidence="3">HEAT repeat domain-containing protein</fullName>
    </recommendedName>
</protein>
<dbReference type="Proteomes" id="UP000014523">
    <property type="component" value="Unassembled WGS sequence"/>
</dbReference>
<name>A0A829HGX2_9GAMM</name>
<sequence length="191" mass="22028">MSILKGDSVLDYYAKVDAFWGSVNIADENKFTYLMEMFERGVHQSDTDMLEFVADLAFKIENQEIKVSVLNHLLLLDGHYQHQMITKELQDLAHPSSVASIAKVLEQGFKRFEYTASDDGVITKWFSHALADIGTEEAIALIRQHAQSENEEIAQEMKYRLRRITDKQYGSLINKPKMNVFNRFVSTFKKL</sequence>
<evidence type="ECO:0008006" key="3">
    <source>
        <dbReference type="Google" id="ProtNLM"/>
    </source>
</evidence>
<comment type="caution">
    <text evidence="1">The sequence shown here is derived from an EMBL/GenBank/DDBJ whole genome shotgun (WGS) entry which is preliminary data.</text>
</comment>
<organism evidence="1 2">
    <name type="scientific">Acinetobacter gyllenbergii CIP 110306 = MTCC 11365</name>
    <dbReference type="NCBI Taxonomy" id="1217657"/>
    <lineage>
        <taxon>Bacteria</taxon>
        <taxon>Pseudomonadati</taxon>
        <taxon>Pseudomonadota</taxon>
        <taxon>Gammaproteobacteria</taxon>
        <taxon>Moraxellales</taxon>
        <taxon>Moraxellaceae</taxon>
        <taxon>Acinetobacter</taxon>
    </lineage>
</organism>
<accession>A0A829HGX2</accession>
<reference evidence="1 2" key="1">
    <citation type="submission" date="2013-06" db="EMBL/GenBank/DDBJ databases">
        <title>The Genome Sequence of Acinetobacter gyllenbergii CIP 110306.</title>
        <authorList>
            <consortium name="The Broad Institute Genome Sequencing Platform"/>
            <consortium name="The Broad Institute Genome Sequencing Center for Infectious Disease"/>
            <person name="Cerqueira G."/>
            <person name="Feldgarden M."/>
            <person name="Courvalin P."/>
            <person name="Perichon B."/>
            <person name="Grillot-Courvalin C."/>
            <person name="Clermont D."/>
            <person name="Rocha E."/>
            <person name="Yoon E.-J."/>
            <person name="Nemec A."/>
            <person name="Young S.K."/>
            <person name="Zeng Q."/>
            <person name="Gargeya S."/>
            <person name="Fitzgerald M."/>
            <person name="Abouelleil A."/>
            <person name="Alvarado L."/>
            <person name="Berlin A.M."/>
            <person name="Chapman S.B."/>
            <person name="Dewar J."/>
            <person name="Goldberg J."/>
            <person name="Griggs A."/>
            <person name="Gujja S."/>
            <person name="Hansen M."/>
            <person name="Howarth C."/>
            <person name="Imamovic A."/>
            <person name="Larimer J."/>
            <person name="McCowan C."/>
            <person name="Murphy C."/>
            <person name="Pearson M."/>
            <person name="Priest M."/>
            <person name="Roberts A."/>
            <person name="Saif S."/>
            <person name="Shea T."/>
            <person name="Sykes S."/>
            <person name="Wortman J."/>
            <person name="Nusbaum C."/>
            <person name="Birren B."/>
        </authorList>
    </citation>
    <scope>NUCLEOTIDE SEQUENCE [LARGE SCALE GENOMIC DNA]</scope>
    <source>
        <strain evidence="1 2">CIP 110306</strain>
    </source>
</reference>
<dbReference type="RefSeq" id="WP_016660345.1">
    <property type="nucleotide sequence ID" value="NZ_ASQH01000001.1"/>
</dbReference>
<evidence type="ECO:0000313" key="1">
    <source>
        <dbReference type="EMBL" id="EPF81495.1"/>
    </source>
</evidence>
<evidence type="ECO:0000313" key="2">
    <source>
        <dbReference type="Proteomes" id="UP000014523"/>
    </source>
</evidence>
<keyword evidence="2" id="KW-1185">Reference proteome</keyword>